<protein>
    <recommendedName>
        <fullName evidence="2">DUF2231 domain-containing protein</fullName>
    </recommendedName>
</protein>
<keyword evidence="4" id="KW-1185">Reference proteome</keyword>
<dbReference type="AlphaFoldDB" id="A0A3D9V1U0"/>
<name>A0A3D9V1U0_THECX</name>
<reference evidence="3 4" key="1">
    <citation type="submission" date="2018-08" db="EMBL/GenBank/DDBJ databases">
        <title>Sequencing the genomes of 1000 actinobacteria strains.</title>
        <authorList>
            <person name="Klenk H.-P."/>
        </authorList>
    </citation>
    <scope>NUCLEOTIDE SEQUENCE [LARGE SCALE GENOMIC DNA]</scope>
    <source>
        <strain evidence="3 4">DSM 22891</strain>
    </source>
</reference>
<evidence type="ECO:0000313" key="3">
    <source>
        <dbReference type="EMBL" id="REF35487.1"/>
    </source>
</evidence>
<evidence type="ECO:0000313" key="4">
    <source>
        <dbReference type="Proteomes" id="UP000256485"/>
    </source>
</evidence>
<feature type="domain" description="DUF2231" evidence="2">
    <location>
        <begin position="7"/>
        <end position="163"/>
    </location>
</feature>
<evidence type="ECO:0000256" key="1">
    <source>
        <dbReference type="SAM" id="Phobius"/>
    </source>
</evidence>
<keyword evidence="1" id="KW-0812">Transmembrane</keyword>
<dbReference type="Pfam" id="PF09990">
    <property type="entry name" value="DUF2231"/>
    <property type="match status" value="1"/>
</dbReference>
<sequence>MFDQAFGLPLHVLVIHAVVVLVPLTVLAALVYAVLPRSRRALRWPLLAGAVISLVSGYVAIESGEALFRHLGEPDFVRAHKDNGDLLLWVLVALTAVVVLAVLVLGEYQGSERLARSPVEARAQSGAARPIQVLVAVLLVAVAVTAGVQVVRTGDSGARAVWEGTFSE</sequence>
<gene>
    <name evidence="3" type="ORF">DFJ64_0867</name>
</gene>
<accession>A0A3D9V1U0</accession>
<dbReference type="OrthoDB" id="3830771at2"/>
<dbReference type="InterPro" id="IPR019251">
    <property type="entry name" value="DUF2231_TM"/>
</dbReference>
<dbReference type="Proteomes" id="UP000256485">
    <property type="component" value="Unassembled WGS sequence"/>
</dbReference>
<keyword evidence="1" id="KW-0472">Membrane</keyword>
<dbReference type="EMBL" id="QTUC01000001">
    <property type="protein sequence ID" value="REF35487.1"/>
    <property type="molecule type" value="Genomic_DNA"/>
</dbReference>
<dbReference type="RefSeq" id="WP_115849267.1">
    <property type="nucleotide sequence ID" value="NZ_QTUC01000001.1"/>
</dbReference>
<feature type="transmembrane region" description="Helical" evidence="1">
    <location>
        <begin position="12"/>
        <end position="35"/>
    </location>
</feature>
<feature type="transmembrane region" description="Helical" evidence="1">
    <location>
        <begin position="42"/>
        <end position="61"/>
    </location>
</feature>
<feature type="transmembrane region" description="Helical" evidence="1">
    <location>
        <begin position="127"/>
        <end position="148"/>
    </location>
</feature>
<proteinExistence type="predicted"/>
<evidence type="ECO:0000259" key="2">
    <source>
        <dbReference type="Pfam" id="PF09990"/>
    </source>
</evidence>
<comment type="caution">
    <text evidence="3">The sequence shown here is derived from an EMBL/GenBank/DDBJ whole genome shotgun (WGS) entry which is preliminary data.</text>
</comment>
<feature type="transmembrane region" description="Helical" evidence="1">
    <location>
        <begin position="86"/>
        <end position="106"/>
    </location>
</feature>
<organism evidence="3 4">
    <name type="scientific">Thermasporomyces composti</name>
    <dbReference type="NCBI Taxonomy" id="696763"/>
    <lineage>
        <taxon>Bacteria</taxon>
        <taxon>Bacillati</taxon>
        <taxon>Actinomycetota</taxon>
        <taxon>Actinomycetes</taxon>
        <taxon>Propionibacteriales</taxon>
        <taxon>Nocardioidaceae</taxon>
        <taxon>Thermasporomyces</taxon>
    </lineage>
</organism>
<keyword evidence="1" id="KW-1133">Transmembrane helix</keyword>